<keyword evidence="2" id="KW-1185">Reference proteome</keyword>
<accession>E5ADG9</accession>
<reference evidence="2" key="1">
    <citation type="journal article" date="2011" name="Nat. Commun.">
        <title>Effector diversification within compartments of the Leptosphaeria maculans genome affected by Repeat-Induced Point mutations.</title>
        <authorList>
            <person name="Rouxel T."/>
            <person name="Grandaubert J."/>
            <person name="Hane J.K."/>
            <person name="Hoede C."/>
            <person name="van de Wouw A.P."/>
            <person name="Couloux A."/>
            <person name="Dominguez V."/>
            <person name="Anthouard V."/>
            <person name="Bally P."/>
            <person name="Bourras S."/>
            <person name="Cozijnsen A.J."/>
            <person name="Ciuffetti L.M."/>
            <person name="Degrave A."/>
            <person name="Dilmaghani A."/>
            <person name="Duret L."/>
            <person name="Fudal I."/>
            <person name="Goodwin S.B."/>
            <person name="Gout L."/>
            <person name="Glaser N."/>
            <person name="Linglin J."/>
            <person name="Kema G.H.J."/>
            <person name="Lapalu N."/>
            <person name="Lawrence C.B."/>
            <person name="May K."/>
            <person name="Meyer M."/>
            <person name="Ollivier B."/>
            <person name="Poulain J."/>
            <person name="Schoch C.L."/>
            <person name="Simon A."/>
            <person name="Spatafora J.W."/>
            <person name="Stachowiak A."/>
            <person name="Turgeon B.G."/>
            <person name="Tyler B.M."/>
            <person name="Vincent D."/>
            <person name="Weissenbach J."/>
            <person name="Amselem J."/>
            <person name="Quesneville H."/>
            <person name="Oliver R.P."/>
            <person name="Wincker P."/>
            <person name="Balesdent M.-H."/>
            <person name="Howlett B.J."/>
        </authorList>
    </citation>
    <scope>NUCLEOTIDE SEQUENCE [LARGE SCALE GENOMIC DNA]</scope>
    <source>
        <strain evidence="2">JN3 / isolate v23.1.3 / race Av1-4-5-6-7-8</strain>
    </source>
</reference>
<proteinExistence type="predicted"/>
<protein>
    <submittedName>
        <fullName evidence="1">Predicted protein</fullName>
    </submittedName>
</protein>
<dbReference type="InParanoid" id="E5ADG9"/>
<dbReference type="VEuPathDB" id="FungiDB:LEMA_P000450.1"/>
<sequence length="49" mass="5503">MAQYTHNHDLYTPYSRKKKDIQARSKRVWVSCTVVGMGDVQGCLGEMGG</sequence>
<dbReference type="HOGENOM" id="CLU_3143405_0_0_1"/>
<dbReference type="AlphaFoldDB" id="E5ADG9"/>
<evidence type="ECO:0000313" key="1">
    <source>
        <dbReference type="EMBL" id="CBY01258.1"/>
    </source>
</evidence>
<dbReference type="EMBL" id="FP929139">
    <property type="protein sequence ID" value="CBY01258.1"/>
    <property type="molecule type" value="Genomic_DNA"/>
</dbReference>
<name>E5ADG9_LEPMJ</name>
<evidence type="ECO:0000313" key="2">
    <source>
        <dbReference type="Proteomes" id="UP000002668"/>
    </source>
</evidence>
<gene>
    <name evidence="1" type="ORF">LEMA_P000450.1</name>
</gene>
<organism evidence="1 2">
    <name type="scientific">Leptosphaeria maculans (strain JN3 / isolate v23.1.3 / race Av1-4-5-6-7-8)</name>
    <name type="common">Blackleg fungus</name>
    <name type="synonym">Phoma lingam</name>
    <dbReference type="NCBI Taxonomy" id="985895"/>
    <lineage>
        <taxon>Eukaryota</taxon>
        <taxon>Fungi</taxon>
        <taxon>Dikarya</taxon>
        <taxon>Ascomycota</taxon>
        <taxon>Pezizomycotina</taxon>
        <taxon>Dothideomycetes</taxon>
        <taxon>Pleosporomycetidae</taxon>
        <taxon>Pleosporales</taxon>
        <taxon>Pleosporineae</taxon>
        <taxon>Leptosphaeriaceae</taxon>
        <taxon>Plenodomus</taxon>
        <taxon>Plenodomus lingam/Leptosphaeria maculans species complex</taxon>
    </lineage>
</organism>
<dbReference type="Proteomes" id="UP000002668">
    <property type="component" value="Genome"/>
</dbReference>